<accession>A0A6G5AFK6</accession>
<dbReference type="AlphaFoldDB" id="A0A6G5AFK6"/>
<proteinExistence type="predicted"/>
<sequence length="111" mass="12667">MSGAYVHTLRNNFNAAYVEPVTVSRTQEHCALHSTHEQKCTHPLCKMCRSYRRLLLRALHMRYLNLLVLWRLETTYGCAPRAVTAALHSGLRAWCSSRSCGEGVARLCFSR</sequence>
<evidence type="ECO:0000313" key="1">
    <source>
        <dbReference type="EMBL" id="NIE49775.1"/>
    </source>
</evidence>
<protein>
    <submittedName>
        <fullName evidence="1">Uncharacterized protein</fullName>
    </submittedName>
</protein>
<reference evidence="1" key="1">
    <citation type="submission" date="2020-03" db="EMBL/GenBank/DDBJ databases">
        <title>A transcriptome and proteome of the tick Rhipicephalus microplus shaped by the genetic composition of its hosts and developmental stage.</title>
        <authorList>
            <person name="Garcia G.R."/>
            <person name="Ribeiro J.M.C."/>
            <person name="Maruyama S.R."/>
            <person name="Gardinasse L.G."/>
            <person name="Nelson K."/>
            <person name="Ferreira B.R."/>
            <person name="Andrade T.G."/>
            <person name="Santos I.K.F.M."/>
        </authorList>
    </citation>
    <scope>NUCLEOTIDE SEQUENCE</scope>
    <source>
        <strain evidence="1">NSGR</strain>
        <tissue evidence="1">Salivary glands</tissue>
    </source>
</reference>
<name>A0A6G5AFK6_RHIMP</name>
<dbReference type="EMBL" id="GIKN01007502">
    <property type="protein sequence ID" value="NIE49775.1"/>
    <property type="molecule type" value="Transcribed_RNA"/>
</dbReference>
<organism evidence="1">
    <name type="scientific">Rhipicephalus microplus</name>
    <name type="common">Cattle tick</name>
    <name type="synonym">Boophilus microplus</name>
    <dbReference type="NCBI Taxonomy" id="6941"/>
    <lineage>
        <taxon>Eukaryota</taxon>
        <taxon>Metazoa</taxon>
        <taxon>Ecdysozoa</taxon>
        <taxon>Arthropoda</taxon>
        <taxon>Chelicerata</taxon>
        <taxon>Arachnida</taxon>
        <taxon>Acari</taxon>
        <taxon>Parasitiformes</taxon>
        <taxon>Ixodida</taxon>
        <taxon>Ixodoidea</taxon>
        <taxon>Ixodidae</taxon>
        <taxon>Rhipicephalinae</taxon>
        <taxon>Rhipicephalus</taxon>
        <taxon>Boophilus</taxon>
    </lineage>
</organism>